<protein>
    <submittedName>
        <fullName evidence="2">Secretion protein Por</fullName>
    </submittedName>
</protein>
<feature type="signal peptide" evidence="1">
    <location>
        <begin position="1"/>
        <end position="21"/>
    </location>
</feature>
<name>A0A7J4XPG2_9BACE</name>
<accession>A0A7J4XPG2</accession>
<sequence>MKKQVLLTAALCSFTLGTVNAQLQTNRSESVVGFNGAEALENGNKRLILTFNTTKGYTDGSEGSNKINCNSLKGLAGAALTTEGLTNNVAAYLDNYHWMKGTNQGAKFKRYKDVASLIAAHTVGETLVSTDHRYWKCGNILMDIPETNGKDQAWAVWPGINKRTVMMISFNGSDGIANLCKDIELDLMTLDKGTTGKTSSYKMIVITGQNSINLGELGKACGKEGNDVALLDSINENNVAAVNEYFGEDYTWFAKDNVYTTSEDGSLNKQTLKVAETVGTTIKELRGKKLTIILYSTTSETPVQPGMYEPLLGVDNLSAEYSEVKWIEPAVAADVKDTLNVDCVSGGVENEIKFVLKTQNRLADLTIVPDGDNKMLTSFKMTPKDERCCIMAYNEATQKYDIPVDYTFTPATGSTPYEVKIPASADGTSVNDNIEVTVLATSRRAATASYRLEINNGVRIWKDIIATFAEAVSVQSMQENTVAISVDDNKIVVKNATDNITVTDISGRVLKTVNAMEAAQGITMSQGLYIVKANDLTQKVMIQ</sequence>
<dbReference type="RefSeq" id="WP_005925568.1">
    <property type="nucleotide sequence ID" value="NZ_CABKSE010000001.1"/>
</dbReference>
<evidence type="ECO:0000313" key="2">
    <source>
        <dbReference type="EMBL" id="KAA3770650.1"/>
    </source>
</evidence>
<feature type="chain" id="PRO_5029799661" evidence="1">
    <location>
        <begin position="22"/>
        <end position="543"/>
    </location>
</feature>
<evidence type="ECO:0000256" key="1">
    <source>
        <dbReference type="SAM" id="SignalP"/>
    </source>
</evidence>
<organism evidence="2 3">
    <name type="scientific">Bacteroides salyersiae</name>
    <dbReference type="NCBI Taxonomy" id="291644"/>
    <lineage>
        <taxon>Bacteria</taxon>
        <taxon>Pseudomonadati</taxon>
        <taxon>Bacteroidota</taxon>
        <taxon>Bacteroidia</taxon>
        <taxon>Bacteroidales</taxon>
        <taxon>Bacteroidaceae</taxon>
        <taxon>Bacteroides</taxon>
    </lineage>
</organism>
<keyword evidence="1" id="KW-0732">Signal</keyword>
<dbReference type="AlphaFoldDB" id="A0A7J4XPG2"/>
<evidence type="ECO:0000313" key="3">
    <source>
        <dbReference type="Proteomes" id="UP000422221"/>
    </source>
</evidence>
<comment type="caution">
    <text evidence="2">The sequence shown here is derived from an EMBL/GenBank/DDBJ whole genome shotgun (WGS) entry which is preliminary data.</text>
</comment>
<dbReference type="EMBL" id="VWMK01000001">
    <property type="protein sequence ID" value="KAA3770650.1"/>
    <property type="molecule type" value="Genomic_DNA"/>
</dbReference>
<gene>
    <name evidence="2" type="ORF">F3F73_01505</name>
</gene>
<reference evidence="2 3" key="1">
    <citation type="journal article" date="2019" name="Nat. Med.">
        <title>A library of human gut bacterial isolates paired with longitudinal multiomics data enables mechanistic microbiome research.</title>
        <authorList>
            <person name="Poyet M."/>
            <person name="Groussin M."/>
            <person name="Gibbons S.M."/>
            <person name="Avila-Pacheco J."/>
            <person name="Jiang X."/>
            <person name="Kearney S.M."/>
            <person name="Perrotta A.R."/>
            <person name="Berdy B."/>
            <person name="Zhao S."/>
            <person name="Lieberman T.D."/>
            <person name="Swanson P.K."/>
            <person name="Smith M."/>
            <person name="Roesemann S."/>
            <person name="Alexander J.E."/>
            <person name="Rich S.A."/>
            <person name="Livny J."/>
            <person name="Vlamakis H."/>
            <person name="Clish C."/>
            <person name="Bullock K."/>
            <person name="Deik A."/>
            <person name="Scott J."/>
            <person name="Pierce K.A."/>
            <person name="Xavier R.J."/>
            <person name="Alm E.J."/>
        </authorList>
    </citation>
    <scope>NUCLEOTIDE SEQUENCE [LARGE SCALE GENOMIC DNA]</scope>
    <source>
        <strain evidence="2 3">BIOML-A10</strain>
    </source>
</reference>
<proteinExistence type="predicted"/>
<dbReference type="Proteomes" id="UP000422221">
    <property type="component" value="Unassembled WGS sequence"/>
</dbReference>